<dbReference type="InterPro" id="IPR012165">
    <property type="entry name" value="Cyt_c3_hydrogenase_gsu"/>
</dbReference>
<dbReference type="Pfam" id="PF10418">
    <property type="entry name" value="DHODB_Fe-S_bind"/>
    <property type="match status" value="1"/>
</dbReference>
<evidence type="ECO:0000256" key="7">
    <source>
        <dbReference type="ARBA" id="ARBA00022982"/>
    </source>
</evidence>
<dbReference type="InterPro" id="IPR017938">
    <property type="entry name" value="Riboflavin_synthase-like_b-brl"/>
</dbReference>
<name>A0ABV3X7G5_9FIRM</name>
<sequence>MKKTLEDAIVVLNQAILSDVWQMEILSPRIAAGAEPGQFVMVKKAAGAHFLRRPFGVADINEEKGTLTIFYRILGKGTRELAAMRPGESLSAEGPLGTGFTLTEEPALLVGGGMGLAPLLLLARRLPEKPAVIIGGRSESETFWTRFFAPYCKAVYIATDDGSSGFHGYPLHLMPLVLCENEVRAVKTCGPDPLMEGIARLSRSAGLSCEVSLERRMACGFGVCLGCTFEGKKTGRRRKVCTDGPVFDAEEVFE</sequence>
<keyword evidence="2" id="KW-0813">Transport</keyword>
<dbReference type="SUPFAM" id="SSF63380">
    <property type="entry name" value="Riboflavin synthase domain-like"/>
    <property type="match status" value="1"/>
</dbReference>
<dbReference type="RefSeq" id="WP_368847467.1">
    <property type="nucleotide sequence ID" value="NZ_CP194411.1"/>
</dbReference>
<evidence type="ECO:0000313" key="12">
    <source>
        <dbReference type="EMBL" id="MEX5285745.1"/>
    </source>
</evidence>
<evidence type="ECO:0000256" key="4">
    <source>
        <dbReference type="ARBA" id="ARBA00022714"/>
    </source>
</evidence>
<feature type="domain" description="FAD-binding FR-type" evidence="11">
    <location>
        <begin position="3"/>
        <end position="102"/>
    </location>
</feature>
<evidence type="ECO:0000256" key="9">
    <source>
        <dbReference type="ARBA" id="ARBA00023014"/>
    </source>
</evidence>
<dbReference type="EMBL" id="JARVLH010000005">
    <property type="protein sequence ID" value="MEX5285745.1"/>
    <property type="molecule type" value="Genomic_DNA"/>
</dbReference>
<organism evidence="12 13">
    <name type="scientific">Selenomonas sputigena</name>
    <dbReference type="NCBI Taxonomy" id="69823"/>
    <lineage>
        <taxon>Bacteria</taxon>
        <taxon>Bacillati</taxon>
        <taxon>Bacillota</taxon>
        <taxon>Negativicutes</taxon>
        <taxon>Selenomonadales</taxon>
        <taxon>Selenomonadaceae</taxon>
        <taxon>Selenomonas</taxon>
    </lineage>
</organism>
<dbReference type="PRINTS" id="PR00409">
    <property type="entry name" value="PHDIOXRDTASE"/>
</dbReference>
<dbReference type="InterPro" id="IPR019480">
    <property type="entry name" value="Dihydroorotate_DH_Fe-S-bd"/>
</dbReference>
<dbReference type="PANTHER" id="PTHR43513">
    <property type="entry name" value="DIHYDROOROTATE DEHYDROGENASE B (NAD(+)), ELECTRON TRANSFER SUBUNIT"/>
    <property type="match status" value="1"/>
</dbReference>
<dbReference type="CDD" id="cd06218">
    <property type="entry name" value="DHOD_e_trans"/>
    <property type="match status" value="1"/>
</dbReference>
<keyword evidence="6" id="KW-0274">FAD</keyword>
<keyword evidence="13" id="KW-1185">Reference proteome</keyword>
<evidence type="ECO:0000256" key="10">
    <source>
        <dbReference type="ARBA" id="ARBA00034078"/>
    </source>
</evidence>
<keyword evidence="8" id="KW-0408">Iron</keyword>
<dbReference type="Gene3D" id="3.40.50.80">
    <property type="entry name" value="Nucleotide-binding domain of ferredoxin-NADP reductase (FNR) module"/>
    <property type="match status" value="1"/>
</dbReference>
<dbReference type="PROSITE" id="PS51384">
    <property type="entry name" value="FAD_FR"/>
    <property type="match status" value="1"/>
</dbReference>
<reference evidence="12 13" key="1">
    <citation type="submission" date="2023-04" db="EMBL/GenBank/DDBJ databases">
        <title>Genome Sequence of Selenomonas sputigena ATCC 33150.</title>
        <authorList>
            <person name="Miller D.P."/>
            <person name="Anvari S."/>
            <person name="Polson S.W."/>
            <person name="Macdonald M."/>
            <person name="Mcdowell J.V."/>
        </authorList>
    </citation>
    <scope>NUCLEOTIDE SEQUENCE [LARGE SCALE GENOMIC DNA]</scope>
    <source>
        <strain evidence="12 13">ATCC 33150</strain>
    </source>
</reference>
<comment type="cofactor">
    <cofactor evidence="10">
        <name>[2Fe-2S] cluster</name>
        <dbReference type="ChEBI" id="CHEBI:190135"/>
    </cofactor>
</comment>
<keyword evidence="4" id="KW-0001">2Fe-2S</keyword>
<dbReference type="Gene3D" id="2.40.30.10">
    <property type="entry name" value="Translation factors"/>
    <property type="match status" value="1"/>
</dbReference>
<proteinExistence type="inferred from homology"/>
<evidence type="ECO:0000256" key="1">
    <source>
        <dbReference type="ARBA" id="ARBA00006422"/>
    </source>
</evidence>
<keyword evidence="3" id="KW-0285">Flavoprotein</keyword>
<dbReference type="InterPro" id="IPR017927">
    <property type="entry name" value="FAD-bd_FR_type"/>
</dbReference>
<keyword evidence="7" id="KW-0249">Electron transport</keyword>
<dbReference type="PANTHER" id="PTHR43513:SF3">
    <property type="entry name" value="DIHYDROOROTATE DEHYDROGENASE B (NAD(+)), ELECTRON TRANSFER SUBUNIT-RELATED"/>
    <property type="match status" value="1"/>
</dbReference>
<accession>A0ABV3X7G5</accession>
<evidence type="ECO:0000256" key="8">
    <source>
        <dbReference type="ARBA" id="ARBA00023004"/>
    </source>
</evidence>
<dbReference type="SUPFAM" id="SSF52343">
    <property type="entry name" value="Ferredoxin reductase-like, C-terminal NADP-linked domain"/>
    <property type="match status" value="1"/>
</dbReference>
<comment type="caution">
    <text evidence="12">The sequence shown here is derived from an EMBL/GenBank/DDBJ whole genome shotgun (WGS) entry which is preliminary data.</text>
</comment>
<dbReference type="Proteomes" id="UP001559623">
    <property type="component" value="Unassembled WGS sequence"/>
</dbReference>
<dbReference type="InterPro" id="IPR037117">
    <property type="entry name" value="Dihydroorotate_DH_ele_sf"/>
</dbReference>
<keyword evidence="5" id="KW-0479">Metal-binding</keyword>
<evidence type="ECO:0000256" key="6">
    <source>
        <dbReference type="ARBA" id="ARBA00022827"/>
    </source>
</evidence>
<dbReference type="PIRSF" id="PIRSF006816">
    <property type="entry name" value="Cyc3_hyd_g"/>
    <property type="match status" value="1"/>
</dbReference>
<evidence type="ECO:0000256" key="2">
    <source>
        <dbReference type="ARBA" id="ARBA00022448"/>
    </source>
</evidence>
<comment type="similarity">
    <text evidence="1">Belongs to the PyrK family.</text>
</comment>
<dbReference type="InterPro" id="IPR039261">
    <property type="entry name" value="FNR_nucleotide-bd"/>
</dbReference>
<evidence type="ECO:0000256" key="5">
    <source>
        <dbReference type="ARBA" id="ARBA00022723"/>
    </source>
</evidence>
<evidence type="ECO:0000259" key="11">
    <source>
        <dbReference type="PROSITE" id="PS51384"/>
    </source>
</evidence>
<evidence type="ECO:0000256" key="3">
    <source>
        <dbReference type="ARBA" id="ARBA00022630"/>
    </source>
</evidence>
<gene>
    <name evidence="12" type="ORF">QCO44_08885</name>
</gene>
<dbReference type="Gene3D" id="2.10.240.10">
    <property type="entry name" value="Dihydroorotate dehydrogenase, electron transfer subunit"/>
    <property type="match status" value="1"/>
</dbReference>
<protein>
    <submittedName>
        <fullName evidence="12">Dihydroorotate dehydrogenase electron transfer subunit</fullName>
    </submittedName>
</protein>
<dbReference type="InterPro" id="IPR050353">
    <property type="entry name" value="PyrK_electron_transfer"/>
</dbReference>
<keyword evidence="9" id="KW-0411">Iron-sulfur</keyword>
<evidence type="ECO:0000313" key="13">
    <source>
        <dbReference type="Proteomes" id="UP001559623"/>
    </source>
</evidence>